<evidence type="ECO:0000256" key="1">
    <source>
        <dbReference type="ARBA" id="ARBA00004514"/>
    </source>
</evidence>
<keyword evidence="3" id="KW-1005">Bacterial flagellum biogenesis</keyword>
<organism evidence="6 7">
    <name type="scientific">Massilia soli</name>
    <dbReference type="NCBI Taxonomy" id="2792854"/>
    <lineage>
        <taxon>Bacteria</taxon>
        <taxon>Pseudomonadati</taxon>
        <taxon>Pseudomonadota</taxon>
        <taxon>Betaproteobacteria</taxon>
        <taxon>Burkholderiales</taxon>
        <taxon>Oxalobacteraceae</taxon>
        <taxon>Telluria group</taxon>
        <taxon>Massilia</taxon>
    </lineage>
</organism>
<evidence type="ECO:0000256" key="2">
    <source>
        <dbReference type="ARBA" id="ARBA00022490"/>
    </source>
</evidence>
<keyword evidence="4" id="KW-0143">Chaperone</keyword>
<keyword evidence="2" id="KW-0963">Cytoplasm</keyword>
<dbReference type="EMBL" id="JAFBIL020000002">
    <property type="protein sequence ID" value="MBZ2206722.1"/>
    <property type="molecule type" value="Genomic_DNA"/>
</dbReference>
<dbReference type="InterPro" id="IPR008622">
    <property type="entry name" value="FliT"/>
</dbReference>
<evidence type="ECO:0000256" key="4">
    <source>
        <dbReference type="ARBA" id="ARBA00023186"/>
    </source>
</evidence>
<keyword evidence="6" id="KW-0966">Cell projection</keyword>
<comment type="subcellular location">
    <subcellularLocation>
        <location evidence="1">Cytoplasm</location>
        <location evidence="1">Cytosol</location>
    </subcellularLocation>
</comment>
<keyword evidence="6" id="KW-0969">Cilium</keyword>
<evidence type="ECO:0000313" key="6">
    <source>
        <dbReference type="EMBL" id="MBZ2206722.1"/>
    </source>
</evidence>
<evidence type="ECO:0000313" key="7">
    <source>
        <dbReference type="Proteomes" id="UP000809349"/>
    </source>
</evidence>
<protein>
    <recommendedName>
        <fullName evidence="5">Flagellar protein FliT</fullName>
    </recommendedName>
</protein>
<evidence type="ECO:0000256" key="5">
    <source>
        <dbReference type="ARBA" id="ARBA00093797"/>
    </source>
</evidence>
<proteinExistence type="predicted"/>
<sequence length="90" mass="9559">MTSNEVLSMYENIAGLTAKMAGAAKTADWNGLAAMEKACAAQAAGVETGVPELAGAARLRKIDLIKQIMANDRAIREVTEPWQLSDVMAH</sequence>
<dbReference type="Proteomes" id="UP000809349">
    <property type="component" value="Unassembled WGS sequence"/>
</dbReference>
<dbReference type="Gene3D" id="1.20.58.380">
    <property type="entry name" value="Flagellar protein flit"/>
    <property type="match status" value="1"/>
</dbReference>
<gene>
    <name evidence="6" type="ORF">I4X03_005565</name>
</gene>
<evidence type="ECO:0000256" key="3">
    <source>
        <dbReference type="ARBA" id="ARBA00022795"/>
    </source>
</evidence>
<dbReference type="RefSeq" id="WP_223466916.1">
    <property type="nucleotide sequence ID" value="NZ_JAFBIL020000002.1"/>
</dbReference>
<reference evidence="6 7" key="1">
    <citation type="submission" date="2021-08" db="EMBL/GenBank/DDBJ databases">
        <title>Massilia sp. R798.</title>
        <authorList>
            <person name="Baek J.H."/>
            <person name="Jung H.S."/>
            <person name="Kim K.R."/>
            <person name="Jeon C.O."/>
        </authorList>
    </citation>
    <scope>NUCLEOTIDE SEQUENCE [LARGE SCALE GENOMIC DNA]</scope>
    <source>
        <strain evidence="6 7">R798</strain>
    </source>
</reference>
<accession>A0ABS7SKJ8</accession>
<dbReference type="Pfam" id="PF05400">
    <property type="entry name" value="FliT"/>
    <property type="match status" value="1"/>
</dbReference>
<name>A0ABS7SKJ8_9BURK</name>
<keyword evidence="6" id="KW-0282">Flagellum</keyword>
<comment type="caution">
    <text evidence="6">The sequence shown here is derived from an EMBL/GenBank/DDBJ whole genome shotgun (WGS) entry which is preliminary data.</text>
</comment>
<keyword evidence="7" id="KW-1185">Reference proteome</keyword>